<gene>
    <name evidence="2" type="ORF">KHLLAP_LOCUS11579</name>
</gene>
<evidence type="ECO:0000313" key="2">
    <source>
        <dbReference type="EMBL" id="CAJ2511111.1"/>
    </source>
</evidence>
<dbReference type="PANTHER" id="PTHR34144">
    <property type="entry name" value="CHROMOSOME 8, WHOLE GENOME SHOTGUN SEQUENCE"/>
    <property type="match status" value="1"/>
</dbReference>
<dbReference type="Pfam" id="PF11735">
    <property type="entry name" value="CAP59_mtransfer"/>
    <property type="match status" value="1"/>
</dbReference>
<comment type="caution">
    <text evidence="2">The sequence shown here is derived from an EMBL/GenBank/DDBJ whole genome shotgun (WGS) entry which is preliminary data.</text>
</comment>
<dbReference type="InterPro" id="IPR021047">
    <property type="entry name" value="Mannosyltransferase_CMT1"/>
</dbReference>
<evidence type="ECO:0000256" key="1">
    <source>
        <dbReference type="SAM" id="MobiDB-lite"/>
    </source>
</evidence>
<name>A0AAI8VNI9_9PEZI</name>
<organism evidence="2 3">
    <name type="scientific">Anthostomella pinea</name>
    <dbReference type="NCBI Taxonomy" id="933095"/>
    <lineage>
        <taxon>Eukaryota</taxon>
        <taxon>Fungi</taxon>
        <taxon>Dikarya</taxon>
        <taxon>Ascomycota</taxon>
        <taxon>Pezizomycotina</taxon>
        <taxon>Sordariomycetes</taxon>
        <taxon>Xylariomycetidae</taxon>
        <taxon>Xylariales</taxon>
        <taxon>Xylariaceae</taxon>
        <taxon>Anthostomella</taxon>
    </lineage>
</organism>
<proteinExistence type="predicted"/>
<reference evidence="2" key="1">
    <citation type="submission" date="2023-10" db="EMBL/GenBank/DDBJ databases">
        <authorList>
            <person name="Hackl T."/>
        </authorList>
    </citation>
    <scope>NUCLEOTIDE SEQUENCE</scope>
</reference>
<feature type="region of interest" description="Disordered" evidence="1">
    <location>
        <begin position="175"/>
        <end position="195"/>
    </location>
</feature>
<accession>A0AAI8VNI9</accession>
<sequence>MAKAGEREPLREKATESDDKPVAWWWRLRSRYLAHRLGRLSARTITASVKSPGKCLSIAALAVVLATPIFAPSYNRPPPHYAALESRCRATTASGAPGPGCANPGNEKIFISATLYDPEGDLVNGAWGESVLELITLVGYDNVFLSIYENAGGAKEEMALAELKGKLRCRHALVHDGSHHGSSSSDKPQPEPEMQLQGGGDFASFVLPDGSTRRSKRLAYLSEMRNRALRPLDVSVGPDAARYDKVVFLNDIAFRAIDAAHLIFNTNVGEEDGKTHYLAACGLDYFTPFLYYDTFALRDVEGYSTGVPMFPIFTRAGRGISRAAMLAETDAVPVASCWGGIVSVEARHVQNALPSLSRPGFREVGHHVVQPASPRNATAPVRFRYEPDMFYEACECCLFLADVSQVAKGNDGHVPAADANVGVYVNPYVRVVYRPDMLRWMRWAQKWERLFVIPQAILSRVAGMPKHNPHRGLWEGDDFMEEVWVGEGADGHWEQVRRRARSGMFCGTRKMLTIEPGDHAGNANWQSLKIPGGQTLQFG</sequence>
<keyword evidence="3" id="KW-1185">Reference proteome</keyword>
<dbReference type="Proteomes" id="UP001295740">
    <property type="component" value="Unassembled WGS sequence"/>
</dbReference>
<dbReference type="PANTHER" id="PTHR34144:SF8">
    <property type="entry name" value="GLYCOSYLTRANSFERASE FAMILY 69 PROTEIN"/>
    <property type="match status" value="1"/>
</dbReference>
<dbReference type="AlphaFoldDB" id="A0AAI8VNI9"/>
<protein>
    <submittedName>
        <fullName evidence="2">Uu.00g067360.m01.CDS01</fullName>
    </submittedName>
</protein>
<dbReference type="EMBL" id="CAUWAG010000018">
    <property type="protein sequence ID" value="CAJ2511111.1"/>
    <property type="molecule type" value="Genomic_DNA"/>
</dbReference>
<evidence type="ECO:0000313" key="3">
    <source>
        <dbReference type="Proteomes" id="UP001295740"/>
    </source>
</evidence>